<proteinExistence type="predicted"/>
<dbReference type="RefSeq" id="WP_142660077.1">
    <property type="nucleotide sequence ID" value="NZ_CABFVA020000066.1"/>
</dbReference>
<dbReference type="OrthoDB" id="192840at2"/>
<keyword evidence="2" id="KW-1185">Reference proteome</keyword>
<accession>A0A5E6MM27</accession>
<sequence>MEKRTLLLASMVLLGIGLAASPLYSQERQADSSMQLHHMHAVINHAVEMAAEGSNLVMLGEMQMAPGTDELAAEHGKGAIREAKALVKRVMESKAMAELHKQGQKESREMAYTHKLAEAANAYIDLLAEMYSIK</sequence>
<dbReference type="Proteomes" id="UP000334923">
    <property type="component" value="Unassembled WGS sequence"/>
</dbReference>
<evidence type="ECO:0000313" key="2">
    <source>
        <dbReference type="Proteomes" id="UP000334923"/>
    </source>
</evidence>
<dbReference type="EMBL" id="CABFVA020000066">
    <property type="protein sequence ID" value="VVM06474.1"/>
    <property type="molecule type" value="Genomic_DNA"/>
</dbReference>
<dbReference type="AlphaFoldDB" id="A0A5E6MM27"/>
<evidence type="ECO:0000313" key="1">
    <source>
        <dbReference type="EMBL" id="VVM06474.1"/>
    </source>
</evidence>
<name>A0A5E6MM27_9BACT</name>
<reference evidence="1 2" key="1">
    <citation type="submission" date="2019-09" db="EMBL/GenBank/DDBJ databases">
        <authorList>
            <person name="Cremers G."/>
        </authorList>
    </citation>
    <scope>NUCLEOTIDE SEQUENCE [LARGE SCALE GENOMIC DNA]</scope>
    <source>
        <strain evidence="1">4A</strain>
    </source>
</reference>
<protein>
    <submittedName>
        <fullName evidence="1">Uncharacterized protein</fullName>
    </submittedName>
</protein>
<organism evidence="1 2">
    <name type="scientific">Methylacidimicrobium tartarophylax</name>
    <dbReference type="NCBI Taxonomy" id="1041768"/>
    <lineage>
        <taxon>Bacteria</taxon>
        <taxon>Pseudomonadati</taxon>
        <taxon>Verrucomicrobiota</taxon>
        <taxon>Methylacidimicrobium</taxon>
    </lineage>
</organism>
<gene>
    <name evidence="1" type="ORF">MAMT_01215</name>
</gene>